<evidence type="ECO:0000313" key="7">
    <source>
        <dbReference type="Proteomes" id="UP000054481"/>
    </source>
</evidence>
<dbReference type="GO" id="GO:0019369">
    <property type="term" value="P:arachidonate metabolic process"/>
    <property type="evidence" value="ECO:0007669"/>
    <property type="project" value="TreeGrafter"/>
</dbReference>
<dbReference type="Gene3D" id="3.40.1090.10">
    <property type="entry name" value="Cytosolic phospholipase A2 catalytic domain"/>
    <property type="match status" value="1"/>
</dbReference>
<name>A0A0F7ZR74_9HYPO</name>
<dbReference type="OrthoDB" id="5153649at2759"/>
<dbReference type="InterPro" id="IPR002641">
    <property type="entry name" value="PNPLA_dom"/>
</dbReference>
<dbReference type="Proteomes" id="UP000054481">
    <property type="component" value="Unassembled WGS sequence"/>
</dbReference>
<dbReference type="PANTHER" id="PTHR24185:SF8">
    <property type="entry name" value="PNPLA DOMAIN-CONTAINING PROTEIN"/>
    <property type="match status" value="1"/>
</dbReference>
<dbReference type="GO" id="GO:0046486">
    <property type="term" value="P:glycerolipid metabolic process"/>
    <property type="evidence" value="ECO:0007669"/>
    <property type="project" value="UniProtKB-ARBA"/>
</dbReference>
<protein>
    <recommendedName>
        <fullName evidence="5">PNPLA domain-containing protein</fullName>
    </recommendedName>
</protein>
<dbReference type="Pfam" id="PF01734">
    <property type="entry name" value="Patatin"/>
    <property type="match status" value="1"/>
</dbReference>
<evidence type="ECO:0000256" key="3">
    <source>
        <dbReference type="ARBA" id="ARBA00022833"/>
    </source>
</evidence>
<dbReference type="SUPFAM" id="SSF52151">
    <property type="entry name" value="FabD/lysophospholipase-like"/>
    <property type="match status" value="1"/>
</dbReference>
<evidence type="ECO:0000256" key="1">
    <source>
        <dbReference type="ARBA" id="ARBA00022723"/>
    </source>
</evidence>
<organism evidence="6 7">
    <name type="scientific">Hirsutella minnesotensis 3608</name>
    <dbReference type="NCBI Taxonomy" id="1043627"/>
    <lineage>
        <taxon>Eukaryota</taxon>
        <taxon>Fungi</taxon>
        <taxon>Dikarya</taxon>
        <taxon>Ascomycota</taxon>
        <taxon>Pezizomycotina</taxon>
        <taxon>Sordariomycetes</taxon>
        <taxon>Hypocreomycetidae</taxon>
        <taxon>Hypocreales</taxon>
        <taxon>Ophiocordycipitaceae</taxon>
        <taxon>Hirsutella</taxon>
    </lineage>
</organism>
<accession>A0A0F7ZR74</accession>
<dbReference type="EMBL" id="KQ030762">
    <property type="protein sequence ID" value="KJZ69118.1"/>
    <property type="molecule type" value="Genomic_DNA"/>
</dbReference>
<dbReference type="PROSITE" id="PS00518">
    <property type="entry name" value="ZF_RING_1"/>
    <property type="match status" value="1"/>
</dbReference>
<dbReference type="AlphaFoldDB" id="A0A0F7ZR74"/>
<dbReference type="GO" id="GO:0047499">
    <property type="term" value="F:calcium-independent phospholipase A2 activity"/>
    <property type="evidence" value="ECO:0007669"/>
    <property type="project" value="TreeGrafter"/>
</dbReference>
<dbReference type="GO" id="GO:0008270">
    <property type="term" value="F:zinc ion binding"/>
    <property type="evidence" value="ECO:0007669"/>
    <property type="project" value="UniProtKB-KW"/>
</dbReference>
<evidence type="ECO:0000313" key="6">
    <source>
        <dbReference type="EMBL" id="KJZ69118.1"/>
    </source>
</evidence>
<evidence type="ECO:0000256" key="4">
    <source>
        <dbReference type="ARBA" id="ARBA00023098"/>
    </source>
</evidence>
<evidence type="ECO:0000259" key="5">
    <source>
        <dbReference type="Pfam" id="PF01734"/>
    </source>
</evidence>
<dbReference type="InterPro" id="IPR017907">
    <property type="entry name" value="Znf_RING_CS"/>
</dbReference>
<keyword evidence="3" id="KW-0862">Zinc</keyword>
<keyword evidence="7" id="KW-1185">Reference proteome</keyword>
<proteinExistence type="predicted"/>
<sequence length="944" mass="107628">MKSCRHGDWLRLWETSDKVTLEVTDRPRRLLREIGDPDRQFPTLLTLVGNKSKRLALTKLRLGNVNQCCRRNYGEIHLHIASSRAHRQTPLIIADGDIPTQGRLSSCRKTPSCHEIVSQVTRHDAPAEDTVGIADSVIHRALLTLTDVMCLFCDDIGGIERSFSRLRAWLRMGRASTSSPHTRLLLVVRKEEEDRARAMLRDILSSALREAIAMCFDDISVLVFPTQISRTSQRSEDFTVTWDMFQYQLSMSLELSWQYRRKSNLLFSARHHVELLHCGAIRAMKSSWDPFDFAKASRVHNETTEDLATHIKNFVELFESEEQVTDIAVPLLASSFIFDHYSPGMHEFDPKFVFGSLFQETCDVVLQSSKRSDEKTHRLITSEFRSLMEAETVRQYQTYRQLGSSIDAHRSQIEAFRAVLGRLSSEETCLSCIRRRPETGLQCIHSICDVCVKRFYSQNDECRLVQIDHCVICSTEMHNLFIRYQPPTAAPRILSFDGGGMRGVAEIDFLSELQKRIALPYPVIRHFDMCFATSCVGAGIMVRLCDGWDIESCKDYFRNSARRAFEPRPLQRYLNKMPWLHRLYLACSVILTDSKYPSKNLDRLLRDEYGIERSILDYSQADFMGIKYGITLTTVGNSETVIATNYNGVGQTRANVRSYFPAKHIQGEGTFQDGGLTFFNNPASIAVAEARATKGDPGIIVSLGTGFSELRSGGSFVDRLKAAFCILSDSRLKWEQLLSHENAGQRGEFYRFDIDFEGSAPSLDDVAKMDEVSKIAREAIKKSDTISTLANHLRAALFFFELDDGRLPQFAGGSFSCEGRVKCRLELGSAAFTAFRQQLQKVPSSFWIGERSFPIDFQTQEGQISRGEFSLPIRFRVSNRDEPFDILFDEGKGRQYRISGSPFTLQALIKMQKLEACFGTADHRKRTLNEHQDLRPKKRRRRVR</sequence>
<gene>
    <name evidence="6" type="ORF">HIM_11486</name>
</gene>
<keyword evidence="2" id="KW-0863">Zinc-finger</keyword>
<dbReference type="InterPro" id="IPR016035">
    <property type="entry name" value="Acyl_Trfase/lysoPLipase"/>
</dbReference>
<evidence type="ECO:0000256" key="2">
    <source>
        <dbReference type="ARBA" id="ARBA00022771"/>
    </source>
</evidence>
<feature type="domain" description="PNPLA" evidence="5">
    <location>
        <begin position="494"/>
        <end position="686"/>
    </location>
</feature>
<dbReference type="GO" id="GO:0016020">
    <property type="term" value="C:membrane"/>
    <property type="evidence" value="ECO:0007669"/>
    <property type="project" value="TreeGrafter"/>
</dbReference>
<dbReference type="CDD" id="cd07199">
    <property type="entry name" value="Pat17_PNPLA8_PNPLA9_like"/>
    <property type="match status" value="1"/>
</dbReference>
<reference evidence="6 7" key="1">
    <citation type="journal article" date="2014" name="Genome Biol. Evol.">
        <title>Comparative genomics and transcriptomics analyses reveal divergent lifestyle features of nematode endoparasitic fungus Hirsutella minnesotensis.</title>
        <authorList>
            <person name="Lai Y."/>
            <person name="Liu K."/>
            <person name="Zhang X."/>
            <person name="Zhang X."/>
            <person name="Li K."/>
            <person name="Wang N."/>
            <person name="Shu C."/>
            <person name="Wu Y."/>
            <person name="Wang C."/>
            <person name="Bushley K.E."/>
            <person name="Xiang M."/>
            <person name="Liu X."/>
        </authorList>
    </citation>
    <scope>NUCLEOTIDE SEQUENCE [LARGE SCALE GENOMIC DNA]</scope>
    <source>
        <strain evidence="6 7">3608</strain>
    </source>
</reference>
<keyword evidence="4" id="KW-0443">Lipid metabolism</keyword>
<keyword evidence="1" id="KW-0479">Metal-binding</keyword>
<dbReference type="PANTHER" id="PTHR24185">
    <property type="entry name" value="CALCIUM-INDEPENDENT PHOSPHOLIPASE A2-GAMMA"/>
    <property type="match status" value="1"/>
</dbReference>